<gene>
    <name evidence="1" type="ORF">LCGC14_2233200</name>
</gene>
<sequence length="609" mass="67124">EMGEEQLGRIIRGVTGLEDFETIIPKWEDILVEGGIFFIAGVGISLAQTQLFRKDQPTKPVEERLGLVGEEFEKGPEPPAQPSEAVVAPLTGKELTKAIQEERDVLPGTQIGREVIAPLSEIEQKAKRTTVETTSKAVQASTANASVKATSDIDAVIRNVARATDALSRWGTAGKKVQRAFFEISARTAVNSGNTTQNIKIIFKGTTSAEKTIITQLTDGAISEKGQPARLVVRARALKKQLDIMQNQAIKVGLRKGKLTGRAFPQIANKKGIAFLQKGEVEGAKSHEVFAWAQNQVTKGKFKTVDSAIAALQQYRRTRLRGTEGYFEGARTIELDLDMREWNPDKVLRGIIEAGWENIEGARQWGVTKDGNFKSIRTDIERIRTEVGRDQANLLEDYIKAQYGQSRASVSARKWSRRARGFQFTTKLAPSLLTITRNMLDRYAKGMTHGTIGTNIRATIKFPPFLNVWMKTSRKIQDEMIRQGAVLGHGHLSEGFSSGGSISQFIGSAFAASEKGNQTYIAIVKKLQIEADIKRLHEMGGDSGTIAKMYDRLTFSIGSAFSKDARLQFKVGPAVLKFGESKNRNRLLSDVKNEELVDALASGEQLTKE</sequence>
<protein>
    <submittedName>
        <fullName evidence="1">Uncharacterized protein</fullName>
    </submittedName>
</protein>
<proteinExistence type="predicted"/>
<accession>A0A0F9D7T8</accession>
<feature type="non-terminal residue" evidence="1">
    <location>
        <position position="609"/>
    </location>
</feature>
<name>A0A0F9D7T8_9ZZZZ</name>
<feature type="non-terminal residue" evidence="1">
    <location>
        <position position="1"/>
    </location>
</feature>
<organism evidence="1">
    <name type="scientific">marine sediment metagenome</name>
    <dbReference type="NCBI Taxonomy" id="412755"/>
    <lineage>
        <taxon>unclassified sequences</taxon>
        <taxon>metagenomes</taxon>
        <taxon>ecological metagenomes</taxon>
    </lineage>
</organism>
<evidence type="ECO:0000313" key="1">
    <source>
        <dbReference type="EMBL" id="KKL57659.1"/>
    </source>
</evidence>
<dbReference type="EMBL" id="LAZR01030090">
    <property type="protein sequence ID" value="KKL57659.1"/>
    <property type="molecule type" value="Genomic_DNA"/>
</dbReference>
<comment type="caution">
    <text evidence="1">The sequence shown here is derived from an EMBL/GenBank/DDBJ whole genome shotgun (WGS) entry which is preliminary data.</text>
</comment>
<dbReference type="AlphaFoldDB" id="A0A0F9D7T8"/>
<reference evidence="1" key="1">
    <citation type="journal article" date="2015" name="Nature">
        <title>Complex archaea that bridge the gap between prokaryotes and eukaryotes.</title>
        <authorList>
            <person name="Spang A."/>
            <person name="Saw J.H."/>
            <person name="Jorgensen S.L."/>
            <person name="Zaremba-Niedzwiedzka K."/>
            <person name="Martijn J."/>
            <person name="Lind A.E."/>
            <person name="van Eijk R."/>
            <person name="Schleper C."/>
            <person name="Guy L."/>
            <person name="Ettema T.J."/>
        </authorList>
    </citation>
    <scope>NUCLEOTIDE SEQUENCE</scope>
</reference>